<comment type="caution">
    <text evidence="16">The sequence shown here is derived from an EMBL/GenBank/DDBJ whole genome shotgun (WGS) entry which is preliminary data.</text>
</comment>
<dbReference type="InterPro" id="IPR036097">
    <property type="entry name" value="HisK_dim/P_sf"/>
</dbReference>
<dbReference type="SMART" id="SM00387">
    <property type="entry name" value="HATPase_c"/>
    <property type="match status" value="1"/>
</dbReference>
<keyword evidence="6 13" id="KW-0812">Transmembrane</keyword>
<dbReference type="InterPro" id="IPR013727">
    <property type="entry name" value="2CSK_N"/>
</dbReference>
<name>A0A4R3YH66_9PROT</name>
<evidence type="ECO:0000256" key="10">
    <source>
        <dbReference type="ARBA" id="ARBA00022989"/>
    </source>
</evidence>
<evidence type="ECO:0000256" key="8">
    <source>
        <dbReference type="ARBA" id="ARBA00022777"/>
    </source>
</evidence>
<proteinExistence type="predicted"/>
<dbReference type="PANTHER" id="PTHR45436">
    <property type="entry name" value="SENSOR HISTIDINE KINASE YKOH"/>
    <property type="match status" value="1"/>
</dbReference>
<dbReference type="Pfam" id="PF00512">
    <property type="entry name" value="HisKA"/>
    <property type="match status" value="1"/>
</dbReference>
<evidence type="ECO:0000313" key="16">
    <source>
        <dbReference type="EMBL" id="TCV90314.1"/>
    </source>
</evidence>
<dbReference type="InterPro" id="IPR003661">
    <property type="entry name" value="HisK_dim/P_dom"/>
</dbReference>
<dbReference type="SUPFAM" id="SSF47384">
    <property type="entry name" value="Homodimeric domain of signal transducing histidine kinase"/>
    <property type="match status" value="1"/>
</dbReference>
<dbReference type="PANTHER" id="PTHR45436:SF14">
    <property type="entry name" value="SENSOR PROTEIN QSEC"/>
    <property type="match status" value="1"/>
</dbReference>
<keyword evidence="5" id="KW-0808">Transferase</keyword>
<dbReference type="OrthoDB" id="8583694at2"/>
<keyword evidence="7" id="KW-0547">Nucleotide-binding</keyword>
<keyword evidence="11" id="KW-0902">Two-component regulatory system</keyword>
<evidence type="ECO:0000256" key="4">
    <source>
        <dbReference type="ARBA" id="ARBA00022553"/>
    </source>
</evidence>
<dbReference type="Gene3D" id="3.30.565.10">
    <property type="entry name" value="Histidine kinase-like ATPase, C-terminal domain"/>
    <property type="match status" value="1"/>
</dbReference>
<evidence type="ECO:0000256" key="11">
    <source>
        <dbReference type="ARBA" id="ARBA00023012"/>
    </source>
</evidence>
<evidence type="ECO:0000259" key="15">
    <source>
        <dbReference type="PROSITE" id="PS50885"/>
    </source>
</evidence>
<gene>
    <name evidence="16" type="ORF">EDC63_101284</name>
</gene>
<dbReference type="AlphaFoldDB" id="A0A4R3YH66"/>
<dbReference type="Gene3D" id="1.10.287.130">
    <property type="match status" value="1"/>
</dbReference>
<dbReference type="SMART" id="SM00388">
    <property type="entry name" value="HisKA"/>
    <property type="match status" value="1"/>
</dbReference>
<dbReference type="Gene3D" id="1.20.5.1040">
    <property type="entry name" value="Sensor protein qsec"/>
    <property type="match status" value="1"/>
</dbReference>
<evidence type="ECO:0000256" key="9">
    <source>
        <dbReference type="ARBA" id="ARBA00022840"/>
    </source>
</evidence>
<keyword evidence="8 16" id="KW-0418">Kinase</keyword>
<keyword evidence="4" id="KW-0597">Phosphoprotein</keyword>
<dbReference type="InterPro" id="IPR004358">
    <property type="entry name" value="Sig_transdc_His_kin-like_C"/>
</dbReference>
<comment type="catalytic activity">
    <reaction evidence="1">
        <text>ATP + protein L-histidine = ADP + protein N-phospho-L-histidine.</text>
        <dbReference type="EC" id="2.7.13.3"/>
    </reaction>
</comment>
<evidence type="ECO:0000256" key="6">
    <source>
        <dbReference type="ARBA" id="ARBA00022692"/>
    </source>
</evidence>
<dbReference type="EC" id="2.7.13.3" evidence="3"/>
<reference evidence="16 17" key="1">
    <citation type="submission" date="2019-03" db="EMBL/GenBank/DDBJ databases">
        <title>Genomic Encyclopedia of Type Strains, Phase IV (KMG-IV): sequencing the most valuable type-strain genomes for metagenomic binning, comparative biology and taxonomic classification.</title>
        <authorList>
            <person name="Goeker M."/>
        </authorList>
    </citation>
    <scope>NUCLEOTIDE SEQUENCE [LARGE SCALE GENOMIC DNA]</scope>
    <source>
        <strain evidence="16 17">DSM 100309</strain>
    </source>
</reference>
<dbReference type="PROSITE" id="PS50885">
    <property type="entry name" value="HAMP"/>
    <property type="match status" value="1"/>
</dbReference>
<evidence type="ECO:0000256" key="3">
    <source>
        <dbReference type="ARBA" id="ARBA00012438"/>
    </source>
</evidence>
<dbReference type="Proteomes" id="UP000295367">
    <property type="component" value="Unassembled WGS sequence"/>
</dbReference>
<dbReference type="Pfam" id="PF08521">
    <property type="entry name" value="2CSK_N"/>
    <property type="match status" value="1"/>
</dbReference>
<evidence type="ECO:0000256" key="2">
    <source>
        <dbReference type="ARBA" id="ARBA00004141"/>
    </source>
</evidence>
<dbReference type="EMBL" id="SMCO01000001">
    <property type="protein sequence ID" value="TCV90314.1"/>
    <property type="molecule type" value="Genomic_DNA"/>
</dbReference>
<dbReference type="RefSeq" id="WP_124947732.1">
    <property type="nucleotide sequence ID" value="NZ_BHVT01000073.1"/>
</dbReference>
<dbReference type="InterPro" id="IPR003660">
    <property type="entry name" value="HAMP_dom"/>
</dbReference>
<feature type="transmembrane region" description="Helical" evidence="13">
    <location>
        <begin position="12"/>
        <end position="34"/>
    </location>
</feature>
<evidence type="ECO:0000256" key="1">
    <source>
        <dbReference type="ARBA" id="ARBA00000085"/>
    </source>
</evidence>
<evidence type="ECO:0000256" key="5">
    <source>
        <dbReference type="ARBA" id="ARBA00022679"/>
    </source>
</evidence>
<accession>A0A4R3YH66</accession>
<comment type="subcellular location">
    <subcellularLocation>
        <location evidence="2">Membrane</location>
        <topology evidence="2">Multi-pass membrane protein</topology>
    </subcellularLocation>
</comment>
<dbReference type="PRINTS" id="PR00344">
    <property type="entry name" value="BCTRLSENSOR"/>
</dbReference>
<dbReference type="Pfam" id="PF02518">
    <property type="entry name" value="HATPase_c"/>
    <property type="match status" value="1"/>
</dbReference>
<feature type="domain" description="HAMP" evidence="15">
    <location>
        <begin position="175"/>
        <end position="227"/>
    </location>
</feature>
<keyword evidence="10 13" id="KW-1133">Transmembrane helix</keyword>
<dbReference type="InterPro" id="IPR050428">
    <property type="entry name" value="TCS_sensor_his_kinase"/>
</dbReference>
<keyword evidence="12 13" id="KW-0472">Membrane</keyword>
<dbReference type="InterPro" id="IPR003594">
    <property type="entry name" value="HATPase_dom"/>
</dbReference>
<dbReference type="SUPFAM" id="SSF55874">
    <property type="entry name" value="ATPase domain of HSP90 chaperone/DNA topoisomerase II/histidine kinase"/>
    <property type="match status" value="1"/>
</dbReference>
<evidence type="ECO:0000313" key="17">
    <source>
        <dbReference type="Proteomes" id="UP000295367"/>
    </source>
</evidence>
<dbReference type="InterPro" id="IPR005467">
    <property type="entry name" value="His_kinase_dom"/>
</dbReference>
<organism evidence="16 17">
    <name type="scientific">Sulfurirhabdus autotrophica</name>
    <dbReference type="NCBI Taxonomy" id="1706046"/>
    <lineage>
        <taxon>Bacteria</taxon>
        <taxon>Pseudomonadati</taxon>
        <taxon>Pseudomonadota</taxon>
        <taxon>Betaproteobacteria</taxon>
        <taxon>Nitrosomonadales</taxon>
        <taxon>Sulfuricellaceae</taxon>
        <taxon>Sulfurirhabdus</taxon>
    </lineage>
</organism>
<dbReference type="GO" id="GO:0000155">
    <property type="term" value="F:phosphorelay sensor kinase activity"/>
    <property type="evidence" value="ECO:0007669"/>
    <property type="project" value="InterPro"/>
</dbReference>
<evidence type="ECO:0000256" key="12">
    <source>
        <dbReference type="ARBA" id="ARBA00023136"/>
    </source>
</evidence>
<evidence type="ECO:0000256" key="13">
    <source>
        <dbReference type="SAM" id="Phobius"/>
    </source>
</evidence>
<dbReference type="InterPro" id="IPR036890">
    <property type="entry name" value="HATPase_C_sf"/>
</dbReference>
<keyword evidence="9" id="KW-0067">ATP-binding</keyword>
<feature type="domain" description="Histidine kinase" evidence="14">
    <location>
        <begin position="235"/>
        <end position="445"/>
    </location>
</feature>
<dbReference type="PROSITE" id="PS50109">
    <property type="entry name" value="HIS_KIN"/>
    <property type="match status" value="1"/>
</dbReference>
<evidence type="ECO:0000259" key="14">
    <source>
        <dbReference type="PROSITE" id="PS50109"/>
    </source>
</evidence>
<protein>
    <recommendedName>
        <fullName evidence="3">histidine kinase</fullName>
        <ecNumber evidence="3">2.7.13.3</ecNumber>
    </recommendedName>
</protein>
<keyword evidence="17" id="KW-1185">Reference proteome</keyword>
<dbReference type="GO" id="GO:0005886">
    <property type="term" value="C:plasma membrane"/>
    <property type="evidence" value="ECO:0007669"/>
    <property type="project" value="TreeGrafter"/>
</dbReference>
<sequence>MSEQAPISIRRRLLTLVIATVAVLWAITAIMSYIRTHHEIDELFDAQLAQSAHVLLAQSGHDSDEIEIEFDEQFHKYEKKIAFQIWDKENKLLLRSNSAPISPLSATNDGFSDIQIEGHPWRIFSHWDAQHKLHIQVGERHDVRNELIQGIAVQLLYPILFALPALAFLIWISISQGLSPIKRVARDVAQRAPQHLAPLDTSHVPEEIQPLTDALNGLFARLEQAFDHERQFTADAAHELRTPLAALKTQAQVAKRATDDATRQHALEQLDLGVDRATHLVEQLLTLARLDPEIGLGKREPVDLQGLAVSVLSYLAPEAIAKHIDLSLTPHSLINVSGDSAALGILLRNLVDNAIRYTPEGGKITVEIMTENGHTVLSVTDTGPGITAEDQQRVFERFYRGMGTRAMGSGLGLSIAKRIAELHGAVITLGAPKNGSGLRVMVSFQ</sequence>
<dbReference type="FunFam" id="1.10.287.130:FF:000035">
    <property type="entry name" value="Two-component sensor histidine kinase"/>
    <property type="match status" value="1"/>
</dbReference>
<feature type="transmembrane region" description="Helical" evidence="13">
    <location>
        <begin position="155"/>
        <end position="174"/>
    </location>
</feature>
<dbReference type="CDD" id="cd00082">
    <property type="entry name" value="HisKA"/>
    <property type="match status" value="1"/>
</dbReference>
<dbReference type="GO" id="GO:0005524">
    <property type="term" value="F:ATP binding"/>
    <property type="evidence" value="ECO:0007669"/>
    <property type="project" value="UniProtKB-KW"/>
</dbReference>
<evidence type="ECO:0000256" key="7">
    <source>
        <dbReference type="ARBA" id="ARBA00022741"/>
    </source>
</evidence>